<reference evidence="1 3" key="1">
    <citation type="submission" date="2014-08" db="EMBL/GenBank/DDBJ databases">
        <authorList>
            <person name="Sisinthy S."/>
        </authorList>
    </citation>
    <scope>NUCLEOTIDE SEQUENCE [LARGE SCALE GENOMIC DNA]</scope>
    <source>
        <strain evidence="1 3">RuG17</strain>
    </source>
</reference>
<dbReference type="Proteomes" id="UP000561726">
    <property type="component" value="Unassembled WGS sequence"/>
</dbReference>
<sequence>MVYEFVPPHVHVVAPLLDRVVNSGDDLIMVWERLWLDEQYKLLDEDLRVEIDFIFAYELQEDFDSSGDVQLVESGLPLTATRPMSATPASAWDLWSQVITVLENQGLRAHIADILLTARVKTSPAHAAFTIAAYMEAADSGEIPVFQAALSLARANNIARSRGMMEELPVRAAMLRQSEALVNDPATSGTALTLLSALSTPPRAGLLGPSEREVLRKLLFAIGDSSISFIDELAQTIARLAENPRELQLARRWHVSQYLMLADSADHGIQKMHHAQTAADLAKSYGLADLKAAAVLIMQSVSQESMGWKTAGVDVPMSKNLFRAHLRRYRRARKWDHALLIFFAGICPSGDHEANIRTAERTASGSIRALITRTVYGSHGLPERTNADFMAEETTRVETITLNMSSILLALELQHIRDRFSPPPSDKIASYIVDRFSADAELAECFADSVMLHWAGNFSDSARLSLPLIERAARELLLKLDEPLYRTERGESPGRFPSMDFYVNALANRDLDPNWVRALRVTLLSPGMNLRNLSAHGFAMSFSESQSALLLRLAALFCAMPIGIDRSGLQSPTAVVRRRLRRRLGWVWS</sequence>
<organism evidence="1 3">
    <name type="scientific">Cryobacterium roopkundense</name>
    <dbReference type="NCBI Taxonomy" id="1001240"/>
    <lineage>
        <taxon>Bacteria</taxon>
        <taxon>Bacillati</taxon>
        <taxon>Actinomycetota</taxon>
        <taxon>Actinomycetes</taxon>
        <taxon>Micrococcales</taxon>
        <taxon>Microbacteriaceae</taxon>
        <taxon>Cryobacterium</taxon>
    </lineage>
</organism>
<evidence type="ECO:0000313" key="1">
    <source>
        <dbReference type="EMBL" id="KGJ71890.1"/>
    </source>
</evidence>
<gene>
    <name evidence="2" type="ORF">BJ997_001522</name>
    <name evidence="1" type="ORF">GY21_19130</name>
</gene>
<evidence type="ECO:0000313" key="3">
    <source>
        <dbReference type="Proteomes" id="UP000029864"/>
    </source>
</evidence>
<keyword evidence="3" id="KW-1185">Reference proteome</keyword>
<evidence type="ECO:0000313" key="4">
    <source>
        <dbReference type="Proteomes" id="UP000561726"/>
    </source>
</evidence>
<comment type="caution">
    <text evidence="1">The sequence shown here is derived from an EMBL/GenBank/DDBJ whole genome shotgun (WGS) entry which is preliminary data.</text>
</comment>
<dbReference type="STRING" id="1001240.GY21_19130"/>
<evidence type="ECO:0000313" key="2">
    <source>
        <dbReference type="EMBL" id="MBB5640974.1"/>
    </source>
</evidence>
<name>A0A099J144_9MICO</name>
<reference evidence="2 4" key="2">
    <citation type="submission" date="2020-08" db="EMBL/GenBank/DDBJ databases">
        <title>Sequencing the genomes of 1000 actinobacteria strains.</title>
        <authorList>
            <person name="Klenk H.-P."/>
        </authorList>
    </citation>
    <scope>NUCLEOTIDE SEQUENCE [LARGE SCALE GENOMIC DNA]</scope>
    <source>
        <strain evidence="2 4">DSM 21065</strain>
    </source>
</reference>
<dbReference type="Proteomes" id="UP000029864">
    <property type="component" value="Unassembled WGS sequence"/>
</dbReference>
<proteinExistence type="predicted"/>
<dbReference type="EMBL" id="JACHBQ010000001">
    <property type="protein sequence ID" value="MBB5640974.1"/>
    <property type="molecule type" value="Genomic_DNA"/>
</dbReference>
<dbReference type="EMBL" id="JPXF01000119">
    <property type="protein sequence ID" value="KGJ71890.1"/>
    <property type="molecule type" value="Genomic_DNA"/>
</dbReference>
<accession>A0A099J144</accession>
<dbReference type="OrthoDB" id="4670891at2"/>
<dbReference type="RefSeq" id="WP_035839805.1">
    <property type="nucleotide sequence ID" value="NZ_JACHBQ010000001.1"/>
</dbReference>
<dbReference type="AlphaFoldDB" id="A0A099J144"/>
<protein>
    <submittedName>
        <fullName evidence="1">Uncharacterized protein</fullName>
    </submittedName>
</protein>
<dbReference type="eggNOG" id="ENOG5032RE9">
    <property type="taxonomic scope" value="Bacteria"/>
</dbReference>